<accession>A0A7M5VHF8</accession>
<organism evidence="4 5">
    <name type="scientific">Clytia hemisphaerica</name>
    <dbReference type="NCBI Taxonomy" id="252671"/>
    <lineage>
        <taxon>Eukaryota</taxon>
        <taxon>Metazoa</taxon>
        <taxon>Cnidaria</taxon>
        <taxon>Hydrozoa</taxon>
        <taxon>Hydroidolina</taxon>
        <taxon>Leptothecata</taxon>
        <taxon>Obeliida</taxon>
        <taxon>Clytiidae</taxon>
        <taxon>Clytia</taxon>
    </lineage>
</organism>
<evidence type="ECO:0000313" key="4">
    <source>
        <dbReference type="EnsemblMetazoa" id="CLYHEMP012561.1"/>
    </source>
</evidence>
<evidence type="ECO:0000256" key="2">
    <source>
        <dbReference type="ARBA" id="ARBA00022737"/>
    </source>
</evidence>
<dbReference type="InterPro" id="IPR006652">
    <property type="entry name" value="Kelch_1"/>
</dbReference>
<dbReference type="PANTHER" id="PTHR24412:SF441">
    <property type="entry name" value="KELCH-LIKE PROTEIN 28"/>
    <property type="match status" value="1"/>
</dbReference>
<dbReference type="SMART" id="SM00612">
    <property type="entry name" value="Kelch"/>
    <property type="match status" value="6"/>
</dbReference>
<dbReference type="AlphaFoldDB" id="A0A7M5VHF8"/>
<dbReference type="PIRSF" id="PIRSF037037">
    <property type="entry name" value="Kelch-like_protein_gigaxonin"/>
    <property type="match status" value="1"/>
</dbReference>
<dbReference type="InterPro" id="IPR011333">
    <property type="entry name" value="SKP1/BTB/POZ_sf"/>
</dbReference>
<dbReference type="Pfam" id="PF01344">
    <property type="entry name" value="Kelch_1"/>
    <property type="match status" value="2"/>
</dbReference>
<keyword evidence="5" id="KW-1185">Reference proteome</keyword>
<dbReference type="Pfam" id="PF24681">
    <property type="entry name" value="Kelch_KLHDC2_KLHL20_DRC7"/>
    <property type="match status" value="1"/>
</dbReference>
<reference evidence="4" key="1">
    <citation type="submission" date="2021-01" db="UniProtKB">
        <authorList>
            <consortium name="EnsemblMetazoa"/>
        </authorList>
    </citation>
    <scope>IDENTIFICATION</scope>
</reference>
<dbReference type="Gene3D" id="1.25.40.420">
    <property type="match status" value="1"/>
</dbReference>
<feature type="domain" description="BTB" evidence="3">
    <location>
        <begin position="77"/>
        <end position="144"/>
    </location>
</feature>
<dbReference type="InterPro" id="IPR015915">
    <property type="entry name" value="Kelch-typ_b-propeller"/>
</dbReference>
<dbReference type="Gene3D" id="3.30.710.10">
    <property type="entry name" value="Potassium Channel Kv1.1, Chain A"/>
    <property type="match status" value="1"/>
</dbReference>
<dbReference type="Pfam" id="PF00651">
    <property type="entry name" value="BTB"/>
    <property type="match status" value="1"/>
</dbReference>
<dbReference type="SUPFAM" id="SSF117281">
    <property type="entry name" value="Kelch motif"/>
    <property type="match status" value="1"/>
</dbReference>
<dbReference type="Proteomes" id="UP000594262">
    <property type="component" value="Unplaced"/>
</dbReference>
<sequence length="604" mass="69153">ILYEKFSVGEIFYSHLGYMKRKAVMLQIVEDSTDEEMSPINTEDQKELDDFLVYTDPDHSSHFFQKLYNLYTRCELCDITLRVNDETIPAHKIVLASNSLYFEGMFLSNLMESSQNDVVIKEIDFNVLKSLVDFCYTSVIKIHSSNVFELLSAANMLQFDGIKKCCSKFLEGKLEPSNCLTIASFADLHTCHDLKDSAIEFSKKHFRQVIQSEDFISIPFDQIKTLLQSDVISVTSEIDIFHAIVTWIGADEIGRMGFFNDLFRLVRFLDLSPKVLVDIIEPHQYVQNNVECIKLLSDIKTSFLLPQTHILKQYQPRCLQLPSMIYLIGGETKRQVYDTIECYCLSEDRWRTHPRMSTPRDGLAAFTYDGKIFVAGGYDGTQSLNTCEFYDPVVEQWQPYHSMSVPRHAFSMAELNGWLYVAGGSDFVNTEYNSVERYDPIRDVWETVASMTNKREGLSLVSHDRILYAMGGENGISILNTVEMYDPRSGVWNNCCPMGYRRRYFGAAILDNRLYSVGGSDYDEDLNTVEIFEPRTNRWYPIPSMKRRRESVAVVAIDGKLYALGGACINRELDSVEVFDPIANQWEESGKIPTCKEGMAAVIL</sequence>
<dbReference type="InterPro" id="IPR011705">
    <property type="entry name" value="BACK"/>
</dbReference>
<dbReference type="PRINTS" id="PR00501">
    <property type="entry name" value="KELCHREPEAT"/>
</dbReference>
<evidence type="ECO:0000256" key="1">
    <source>
        <dbReference type="ARBA" id="ARBA00022441"/>
    </source>
</evidence>
<dbReference type="FunFam" id="1.25.40.420:FF:000001">
    <property type="entry name" value="Kelch-like family member 12"/>
    <property type="match status" value="1"/>
</dbReference>
<dbReference type="InterPro" id="IPR017096">
    <property type="entry name" value="BTB-kelch_protein"/>
</dbReference>
<keyword evidence="1" id="KW-0880">Kelch repeat</keyword>
<dbReference type="PROSITE" id="PS50097">
    <property type="entry name" value="BTB"/>
    <property type="match status" value="1"/>
</dbReference>
<name>A0A7M5VHF8_9CNID</name>
<dbReference type="SMART" id="SM00225">
    <property type="entry name" value="BTB"/>
    <property type="match status" value="1"/>
</dbReference>
<dbReference type="EnsemblMetazoa" id="CLYHEMT012561.1">
    <property type="protein sequence ID" value="CLYHEMP012561.1"/>
    <property type="gene ID" value="CLYHEMG012561"/>
</dbReference>
<proteinExistence type="predicted"/>
<dbReference type="InterPro" id="IPR000210">
    <property type="entry name" value="BTB/POZ_dom"/>
</dbReference>
<keyword evidence="2" id="KW-0677">Repeat</keyword>
<evidence type="ECO:0000313" key="5">
    <source>
        <dbReference type="Proteomes" id="UP000594262"/>
    </source>
</evidence>
<dbReference type="Gene3D" id="2.120.10.80">
    <property type="entry name" value="Kelch-type beta propeller"/>
    <property type="match status" value="2"/>
</dbReference>
<dbReference type="SUPFAM" id="SSF54695">
    <property type="entry name" value="POZ domain"/>
    <property type="match status" value="1"/>
</dbReference>
<dbReference type="Pfam" id="PF07707">
    <property type="entry name" value="BACK"/>
    <property type="match status" value="1"/>
</dbReference>
<dbReference type="OrthoDB" id="45365at2759"/>
<dbReference type="SMART" id="SM00875">
    <property type="entry name" value="BACK"/>
    <property type="match status" value="1"/>
</dbReference>
<evidence type="ECO:0000259" key="3">
    <source>
        <dbReference type="PROSITE" id="PS50097"/>
    </source>
</evidence>
<dbReference type="PANTHER" id="PTHR24412">
    <property type="entry name" value="KELCH PROTEIN"/>
    <property type="match status" value="1"/>
</dbReference>
<protein>
    <recommendedName>
        <fullName evidence="3">BTB domain-containing protein</fullName>
    </recommendedName>
</protein>